<organism evidence="2 3">
    <name type="scientific">Emiliania huxleyi (strain CCMP1516)</name>
    <dbReference type="NCBI Taxonomy" id="280463"/>
    <lineage>
        <taxon>Eukaryota</taxon>
        <taxon>Haptista</taxon>
        <taxon>Haptophyta</taxon>
        <taxon>Prymnesiophyceae</taxon>
        <taxon>Isochrysidales</taxon>
        <taxon>Noelaerhabdaceae</taxon>
        <taxon>Emiliania</taxon>
    </lineage>
</organism>
<accession>A0A0D3I160</accession>
<keyword evidence="3" id="KW-1185">Reference proteome</keyword>
<evidence type="ECO:0000313" key="3">
    <source>
        <dbReference type="Proteomes" id="UP000013827"/>
    </source>
</evidence>
<dbReference type="RefSeq" id="XP_005757424.1">
    <property type="nucleotide sequence ID" value="XM_005757367.1"/>
</dbReference>
<dbReference type="GeneID" id="17251127"/>
<proteinExistence type="predicted"/>
<evidence type="ECO:0000313" key="2">
    <source>
        <dbReference type="EnsemblProtists" id="EOD04995"/>
    </source>
</evidence>
<sequence>MLATLLPLLLALKVEPIGSRAGPVATSHSRRDAVAVSLLGSIALVQPVFAVSNPWDKGPVEGLKAESTCKPKGACACNCMPDGFGGYKERESAVKPVAAQIVEAIIDDDSPAPAVAAATKVAPAKAAPAARASSSAAALSFDELVANSVKTKEEVYGRKLTDAEVADLKAKVTKLMAM</sequence>
<dbReference type="Proteomes" id="UP000013827">
    <property type="component" value="Unassembled WGS sequence"/>
</dbReference>
<feature type="chain" id="PRO_5044205884" evidence="1">
    <location>
        <begin position="22"/>
        <end position="178"/>
    </location>
</feature>
<name>A0A0D3I160_EMIH1</name>
<reference evidence="3" key="1">
    <citation type="journal article" date="2013" name="Nature">
        <title>Pan genome of the phytoplankton Emiliania underpins its global distribution.</title>
        <authorList>
            <person name="Read B.A."/>
            <person name="Kegel J."/>
            <person name="Klute M.J."/>
            <person name="Kuo A."/>
            <person name="Lefebvre S.C."/>
            <person name="Maumus F."/>
            <person name="Mayer C."/>
            <person name="Miller J."/>
            <person name="Monier A."/>
            <person name="Salamov A."/>
            <person name="Young J."/>
            <person name="Aguilar M."/>
            <person name="Claverie J.M."/>
            <person name="Frickenhaus S."/>
            <person name="Gonzalez K."/>
            <person name="Herman E.K."/>
            <person name="Lin Y.C."/>
            <person name="Napier J."/>
            <person name="Ogata H."/>
            <person name="Sarno A.F."/>
            <person name="Shmutz J."/>
            <person name="Schroeder D."/>
            <person name="de Vargas C."/>
            <person name="Verret F."/>
            <person name="von Dassow P."/>
            <person name="Valentin K."/>
            <person name="Van de Peer Y."/>
            <person name="Wheeler G."/>
            <person name="Dacks J.B."/>
            <person name="Delwiche C.F."/>
            <person name="Dyhrman S.T."/>
            <person name="Glockner G."/>
            <person name="John U."/>
            <person name="Richards T."/>
            <person name="Worden A.Z."/>
            <person name="Zhang X."/>
            <person name="Grigoriev I.V."/>
            <person name="Allen A.E."/>
            <person name="Bidle K."/>
            <person name="Borodovsky M."/>
            <person name="Bowler C."/>
            <person name="Brownlee C."/>
            <person name="Cock J.M."/>
            <person name="Elias M."/>
            <person name="Gladyshev V.N."/>
            <person name="Groth M."/>
            <person name="Guda C."/>
            <person name="Hadaegh A."/>
            <person name="Iglesias-Rodriguez M.D."/>
            <person name="Jenkins J."/>
            <person name="Jones B.M."/>
            <person name="Lawson T."/>
            <person name="Leese F."/>
            <person name="Lindquist E."/>
            <person name="Lobanov A."/>
            <person name="Lomsadze A."/>
            <person name="Malik S.B."/>
            <person name="Marsh M.E."/>
            <person name="Mackinder L."/>
            <person name="Mock T."/>
            <person name="Mueller-Roeber B."/>
            <person name="Pagarete A."/>
            <person name="Parker M."/>
            <person name="Probert I."/>
            <person name="Quesneville H."/>
            <person name="Raines C."/>
            <person name="Rensing S.A."/>
            <person name="Riano-Pachon D.M."/>
            <person name="Richier S."/>
            <person name="Rokitta S."/>
            <person name="Shiraiwa Y."/>
            <person name="Soanes D.M."/>
            <person name="van der Giezen M."/>
            <person name="Wahlund T.M."/>
            <person name="Williams B."/>
            <person name="Wilson W."/>
            <person name="Wolfe G."/>
            <person name="Wurch L.L."/>
        </authorList>
    </citation>
    <scope>NUCLEOTIDE SEQUENCE</scope>
</reference>
<keyword evidence="1" id="KW-0732">Signal</keyword>
<reference evidence="2" key="2">
    <citation type="submission" date="2024-10" db="UniProtKB">
        <authorList>
            <consortium name="EnsemblProtists"/>
        </authorList>
    </citation>
    <scope>IDENTIFICATION</scope>
</reference>
<feature type="signal peptide" evidence="1">
    <location>
        <begin position="1"/>
        <end position="21"/>
    </location>
</feature>
<dbReference type="KEGG" id="ehx:EMIHUDRAFT_466106"/>
<protein>
    <submittedName>
        <fullName evidence="2">Uncharacterized protein</fullName>
    </submittedName>
</protein>
<evidence type="ECO:0000256" key="1">
    <source>
        <dbReference type="SAM" id="SignalP"/>
    </source>
</evidence>
<dbReference type="PaxDb" id="2903-EOD04995"/>
<dbReference type="EnsemblProtists" id="EOD04995">
    <property type="protein sequence ID" value="EOD04995"/>
    <property type="gene ID" value="EMIHUDRAFT_466106"/>
</dbReference>
<dbReference type="AlphaFoldDB" id="A0A0D3I160"/>
<dbReference type="HOGENOM" id="CLU_1513299_0_0_1"/>